<name>A0ABW5UUL2_9MICO</name>
<comment type="caution">
    <text evidence="1">The sequence shown here is derived from an EMBL/GenBank/DDBJ whole genome shotgun (WGS) entry which is preliminary data.</text>
</comment>
<proteinExistence type="predicted"/>
<evidence type="ECO:0000313" key="2">
    <source>
        <dbReference type="Proteomes" id="UP001597492"/>
    </source>
</evidence>
<organism evidence="1 2">
    <name type="scientific">Gulosibacter faecalis</name>
    <dbReference type="NCBI Taxonomy" id="272240"/>
    <lineage>
        <taxon>Bacteria</taxon>
        <taxon>Bacillati</taxon>
        <taxon>Actinomycetota</taxon>
        <taxon>Actinomycetes</taxon>
        <taxon>Micrococcales</taxon>
        <taxon>Microbacteriaceae</taxon>
        <taxon>Gulosibacter</taxon>
    </lineage>
</organism>
<gene>
    <name evidence="1" type="ORF">ACFSW7_03040</name>
</gene>
<dbReference type="RefSeq" id="WP_019617897.1">
    <property type="nucleotide sequence ID" value="NZ_JBHUNE010000003.1"/>
</dbReference>
<reference evidence="2" key="1">
    <citation type="journal article" date="2019" name="Int. J. Syst. Evol. Microbiol.">
        <title>The Global Catalogue of Microorganisms (GCM) 10K type strain sequencing project: providing services to taxonomists for standard genome sequencing and annotation.</title>
        <authorList>
            <consortium name="The Broad Institute Genomics Platform"/>
            <consortium name="The Broad Institute Genome Sequencing Center for Infectious Disease"/>
            <person name="Wu L."/>
            <person name="Ma J."/>
        </authorList>
    </citation>
    <scope>NUCLEOTIDE SEQUENCE [LARGE SCALE GENOMIC DNA]</scope>
    <source>
        <strain evidence="2">TISTR 1514</strain>
    </source>
</reference>
<keyword evidence="2" id="KW-1185">Reference proteome</keyword>
<sequence length="202" mass="21687">MRAPAAPLPGSASADHVTARDALPLLGYAALAGLLLTPLRHYRGSRGQVDAAKFDRDSFPLSTYPMFSTDRRGRLWLPHVVGFTASGRRVIPHYRLYGAGGLNQVRKQIARAVRAGRAAEVAQTYADALAAGSDVTDSDAHDADPIVRVEVVRSRFVFADYFGTDATPGIRAPRSEIVHSECAVGGRAIVRHATRRTARAAA</sequence>
<evidence type="ECO:0000313" key="1">
    <source>
        <dbReference type="EMBL" id="MFD2757351.1"/>
    </source>
</evidence>
<dbReference type="Proteomes" id="UP001597492">
    <property type="component" value="Unassembled WGS sequence"/>
</dbReference>
<dbReference type="EMBL" id="JBHUNE010000003">
    <property type="protein sequence ID" value="MFD2757351.1"/>
    <property type="molecule type" value="Genomic_DNA"/>
</dbReference>
<accession>A0ABW5UUL2</accession>
<protein>
    <submittedName>
        <fullName evidence="1">Uncharacterized protein</fullName>
    </submittedName>
</protein>